<proteinExistence type="predicted"/>
<feature type="transmembrane region" description="Helical" evidence="1">
    <location>
        <begin position="55"/>
        <end position="75"/>
    </location>
</feature>
<keyword evidence="1" id="KW-1133">Transmembrane helix</keyword>
<evidence type="ECO:0008006" key="4">
    <source>
        <dbReference type="Google" id="ProtNLM"/>
    </source>
</evidence>
<keyword evidence="1" id="KW-0812">Transmembrane</keyword>
<dbReference type="Pfam" id="PF04087">
    <property type="entry name" value="DUF389"/>
    <property type="match status" value="1"/>
</dbReference>
<feature type="transmembrane region" description="Helical" evidence="1">
    <location>
        <begin position="32"/>
        <end position="49"/>
    </location>
</feature>
<comment type="caution">
    <text evidence="2">The sequence shown here is derived from an EMBL/GenBank/DDBJ whole genome shotgun (WGS) entry which is preliminary data.</text>
</comment>
<dbReference type="PANTHER" id="PTHR20992:SF9">
    <property type="entry name" value="AT15442P-RELATED"/>
    <property type="match status" value="1"/>
</dbReference>
<feature type="transmembrane region" description="Helical" evidence="1">
    <location>
        <begin position="150"/>
        <end position="171"/>
    </location>
</feature>
<evidence type="ECO:0000313" key="3">
    <source>
        <dbReference type="Proteomes" id="UP000013201"/>
    </source>
</evidence>
<keyword evidence="3" id="KW-1185">Reference proteome</keyword>
<feature type="transmembrane region" description="Helical" evidence="1">
    <location>
        <begin position="215"/>
        <end position="234"/>
    </location>
</feature>
<keyword evidence="1" id="KW-0472">Membrane</keyword>
<gene>
    <name evidence="2" type="ORF">EBBID32_14500</name>
</gene>
<organism evidence="2 3">
    <name type="scientific">Sphingobium indicum BiD32</name>
    <dbReference type="NCBI Taxonomy" id="1301087"/>
    <lineage>
        <taxon>Bacteria</taxon>
        <taxon>Pseudomonadati</taxon>
        <taxon>Pseudomonadota</taxon>
        <taxon>Alphaproteobacteria</taxon>
        <taxon>Sphingomonadales</taxon>
        <taxon>Sphingomonadaceae</taxon>
        <taxon>Sphingobium</taxon>
    </lineage>
</organism>
<accession>N1MJI5</accession>
<reference evidence="3" key="2">
    <citation type="submission" date="2013-04" db="EMBL/GenBank/DDBJ databases">
        <title>Bisphenol A degrading Sphingobium sp. strain BiD32.</title>
        <authorList>
            <person name="Nielsen J.L."/>
            <person name="Zhou N.A."/>
            <person name="Kjeldal H."/>
        </authorList>
    </citation>
    <scope>NUCLEOTIDE SEQUENCE [LARGE SCALE GENOMIC DNA]</scope>
    <source>
        <strain evidence="3">BiD32</strain>
    </source>
</reference>
<feature type="transmembrane region" description="Helical" evidence="1">
    <location>
        <begin position="125"/>
        <end position="143"/>
    </location>
</feature>
<evidence type="ECO:0000313" key="2">
    <source>
        <dbReference type="EMBL" id="CCW17111.1"/>
    </source>
</evidence>
<reference evidence="2 3" key="1">
    <citation type="submission" date="2013-03" db="EMBL/GenBank/DDBJ databases">
        <authorList>
            <person name="Le V."/>
        </authorList>
    </citation>
    <scope>NUCLEOTIDE SEQUENCE [LARGE SCALE GENOMIC DNA]</scope>
    <source>
        <strain evidence="2 3">BiD32</strain>
    </source>
</reference>
<protein>
    <recommendedName>
        <fullName evidence="4">Hydrophobic domain protein</fullName>
    </recommendedName>
</protein>
<feature type="transmembrane region" description="Helical" evidence="1">
    <location>
        <begin position="87"/>
        <end position="105"/>
    </location>
</feature>
<evidence type="ECO:0000256" key="1">
    <source>
        <dbReference type="SAM" id="Phobius"/>
    </source>
</evidence>
<dbReference type="EMBL" id="CAVK010000064">
    <property type="protein sequence ID" value="CCW17111.1"/>
    <property type="molecule type" value="Genomic_DNA"/>
</dbReference>
<dbReference type="InterPro" id="IPR005240">
    <property type="entry name" value="DUF389"/>
</dbReference>
<dbReference type="Proteomes" id="UP000013201">
    <property type="component" value="Unassembled WGS sequence"/>
</dbReference>
<dbReference type="PANTHER" id="PTHR20992">
    <property type="entry name" value="AT15442P-RELATED"/>
    <property type="match status" value="1"/>
</dbReference>
<feature type="transmembrane region" description="Helical" evidence="1">
    <location>
        <begin position="177"/>
        <end position="203"/>
    </location>
</feature>
<dbReference type="AlphaFoldDB" id="N1MJI5"/>
<name>N1MJI5_9SPHN</name>
<sequence>MPRWWRSHVIREIDHESVVDRVREDDGWTPRYAFMILMSAGIAVLGLLLSSPAVVIGAMLISPLMGPIVGLGFALATTDSQEIRRTLTTLAGGAAVAILFTAFIVLLSPLQTVTSEIAARTRPNLFDLMVALFSALAGAYAMIRGKAGTIVGVAIATALMPPLATVGFGLATLNGTVAGGAFLLFFTNFVTIALAVGIMARLYGFGRTLSPRQSWVQTSFIIVIFVTLAVPLGLSLQKIAWEARASRDARDIIRREFPDDARISQIDLDFDAQPLAVTASVLTSRYEKNASARASRILTDVLGQPVVLDIEQIRVGEGTDTETAQLLATQNVRREVQGQVARMTEHLALVAGVAMDAVTVDTGNKRAVVRARPLPDAGLASYRELEQRAAAMTPGWTIEIAPPILPLPVLAIDEEDVPGDPDQLALALWAAQRVGIAVDVAVRGTGHDALLKRFTDRGIDARIVTGASADRAVLRWRVEE</sequence>